<organism evidence="2 3">
    <name type="scientific">Chlorobium limicola (strain DSM 245 / NBRC 103803 / 6330)</name>
    <dbReference type="NCBI Taxonomy" id="290315"/>
    <lineage>
        <taxon>Bacteria</taxon>
        <taxon>Pseudomonadati</taxon>
        <taxon>Chlorobiota</taxon>
        <taxon>Chlorobiia</taxon>
        <taxon>Chlorobiales</taxon>
        <taxon>Chlorobiaceae</taxon>
        <taxon>Chlorobium/Pelodictyon group</taxon>
        <taxon>Chlorobium</taxon>
    </lineage>
</organism>
<sequence length="203" mass="23651" precursor="true">MNRSLFATAFSLPSILLYSKLYVSSDPSAIPFACTYIFSVKRTTDLMPRYTPEQLVKRNASIWTDIQIILAPIQFLIFVAGVTITILYANGLFITNFYWVSVVILFKTLFFALLFITGMFFEKEIFDKWVYSKEFLWEDIGSTVAAAFHLLYFVLAFLGYPEDVLIWEAFLAYFTYVINALQYLVRIILEKLNERKLRLDGRI</sequence>
<feature type="transmembrane region" description="Helical" evidence="1">
    <location>
        <begin position="142"/>
        <end position="160"/>
    </location>
</feature>
<dbReference type="InterPro" id="IPR009905">
    <property type="entry name" value="BCHF"/>
</dbReference>
<feature type="transmembrane region" description="Helical" evidence="1">
    <location>
        <begin position="97"/>
        <end position="121"/>
    </location>
</feature>
<name>B3EFP4_CHLL2</name>
<keyword evidence="1" id="KW-1133">Transmembrane helix</keyword>
<proteinExistence type="predicted"/>
<dbReference type="KEGG" id="cli:Clim_1974"/>
<evidence type="ECO:0000256" key="1">
    <source>
        <dbReference type="SAM" id="Phobius"/>
    </source>
</evidence>
<accession>B3EFP4</accession>
<dbReference type="GO" id="GO:0019685">
    <property type="term" value="P:photosynthesis, dark reaction"/>
    <property type="evidence" value="ECO:0007669"/>
    <property type="project" value="InterPro"/>
</dbReference>
<feature type="transmembrane region" description="Helical" evidence="1">
    <location>
        <begin position="166"/>
        <end position="189"/>
    </location>
</feature>
<dbReference type="STRING" id="290315.Clim_1974"/>
<dbReference type="Pfam" id="PF07284">
    <property type="entry name" value="BCHF"/>
    <property type="match status" value="1"/>
</dbReference>
<dbReference type="EMBL" id="CP001097">
    <property type="protein sequence ID" value="ACD91006.1"/>
    <property type="molecule type" value="Genomic_DNA"/>
</dbReference>
<gene>
    <name evidence="2" type="ordered locus">Clim_1974</name>
</gene>
<dbReference type="NCBIfam" id="TIGR02020">
    <property type="entry name" value="BchF"/>
    <property type="match status" value="1"/>
</dbReference>
<dbReference type="GO" id="GO:0016836">
    <property type="term" value="F:hydro-lyase activity"/>
    <property type="evidence" value="ECO:0007669"/>
    <property type="project" value="InterPro"/>
</dbReference>
<dbReference type="AlphaFoldDB" id="B3EFP4"/>
<keyword evidence="1" id="KW-0812">Transmembrane</keyword>
<reference evidence="2 3" key="1">
    <citation type="submission" date="2008-05" db="EMBL/GenBank/DDBJ databases">
        <title>Complete sequence of Chlorobium limicola DSM 245.</title>
        <authorList>
            <consortium name="US DOE Joint Genome Institute"/>
            <person name="Lucas S."/>
            <person name="Copeland A."/>
            <person name="Lapidus A."/>
            <person name="Glavina del Rio T."/>
            <person name="Dalin E."/>
            <person name="Tice H."/>
            <person name="Bruce D."/>
            <person name="Goodwin L."/>
            <person name="Pitluck S."/>
            <person name="Schmutz J."/>
            <person name="Larimer F."/>
            <person name="Land M."/>
            <person name="Hauser L."/>
            <person name="Kyrpides N."/>
            <person name="Ovchinnikova G."/>
            <person name="Zhao F."/>
            <person name="Li T."/>
            <person name="Liu Z."/>
            <person name="Overmann J."/>
            <person name="Bryant D.A."/>
            <person name="Richardson P."/>
        </authorList>
    </citation>
    <scope>NUCLEOTIDE SEQUENCE [LARGE SCALE GENOMIC DNA]</scope>
    <source>
        <strain evidence="3">DSM 245 / NBRC 103803 / 6330</strain>
    </source>
</reference>
<dbReference type="eggNOG" id="ENOG502ZS4D">
    <property type="taxonomic scope" value="Bacteria"/>
</dbReference>
<protein>
    <submittedName>
        <fullName evidence="2">2-vinyl bacteriochlorophyllide hydratase</fullName>
    </submittedName>
</protein>
<evidence type="ECO:0000313" key="2">
    <source>
        <dbReference type="EMBL" id="ACD91006.1"/>
    </source>
</evidence>
<feature type="transmembrane region" description="Helical" evidence="1">
    <location>
        <begin position="68"/>
        <end position="91"/>
    </location>
</feature>
<dbReference type="HOGENOM" id="CLU_106299_1_0_10"/>
<keyword evidence="1" id="KW-0472">Membrane</keyword>
<dbReference type="GO" id="GO:0030494">
    <property type="term" value="P:bacteriochlorophyll biosynthetic process"/>
    <property type="evidence" value="ECO:0007669"/>
    <property type="project" value="InterPro"/>
</dbReference>
<evidence type="ECO:0000313" key="3">
    <source>
        <dbReference type="Proteomes" id="UP000008841"/>
    </source>
</evidence>
<dbReference type="Proteomes" id="UP000008841">
    <property type="component" value="Chromosome"/>
</dbReference>